<dbReference type="AlphaFoldDB" id="A0AAV4QLE0"/>
<proteinExistence type="predicted"/>
<dbReference type="EMBL" id="BPLR01006339">
    <property type="protein sequence ID" value="GIY09186.1"/>
    <property type="molecule type" value="Genomic_DNA"/>
</dbReference>
<gene>
    <name evidence="1" type="ORF">CEXT_451251</name>
</gene>
<dbReference type="SUPFAM" id="SSF52047">
    <property type="entry name" value="RNI-like"/>
    <property type="match status" value="1"/>
</dbReference>
<evidence type="ECO:0000313" key="2">
    <source>
        <dbReference type="Proteomes" id="UP001054945"/>
    </source>
</evidence>
<dbReference type="InterPro" id="IPR032675">
    <property type="entry name" value="LRR_dom_sf"/>
</dbReference>
<keyword evidence="2" id="KW-1185">Reference proteome</keyword>
<comment type="caution">
    <text evidence="1">The sequence shown here is derived from an EMBL/GenBank/DDBJ whole genome shotgun (WGS) entry which is preliminary data.</text>
</comment>
<evidence type="ECO:0000313" key="1">
    <source>
        <dbReference type="EMBL" id="GIY09186.1"/>
    </source>
</evidence>
<dbReference type="Proteomes" id="UP001054945">
    <property type="component" value="Unassembled WGS sequence"/>
</dbReference>
<organism evidence="1 2">
    <name type="scientific">Caerostris extrusa</name>
    <name type="common">Bark spider</name>
    <name type="synonym">Caerostris bankana</name>
    <dbReference type="NCBI Taxonomy" id="172846"/>
    <lineage>
        <taxon>Eukaryota</taxon>
        <taxon>Metazoa</taxon>
        <taxon>Ecdysozoa</taxon>
        <taxon>Arthropoda</taxon>
        <taxon>Chelicerata</taxon>
        <taxon>Arachnida</taxon>
        <taxon>Araneae</taxon>
        <taxon>Araneomorphae</taxon>
        <taxon>Entelegynae</taxon>
        <taxon>Araneoidea</taxon>
        <taxon>Araneidae</taxon>
        <taxon>Caerostris</taxon>
    </lineage>
</organism>
<protein>
    <submittedName>
        <fullName evidence="1">Uncharacterized protein</fullName>
    </submittedName>
</protein>
<reference evidence="1 2" key="1">
    <citation type="submission" date="2021-06" db="EMBL/GenBank/DDBJ databases">
        <title>Caerostris extrusa draft genome.</title>
        <authorList>
            <person name="Kono N."/>
            <person name="Arakawa K."/>
        </authorList>
    </citation>
    <scope>NUCLEOTIDE SEQUENCE [LARGE SCALE GENOMIC DNA]</scope>
</reference>
<sequence length="283" mass="33452">MPPISLYESLFYSNYRTDKTEHWSEEKENPFSRLPPRIVELLVEFCGTSQKIRKFSYFRMLLSIGKLRKLKLCFPVFFTDICIVLPQMLTEKGCINIKVLELDPNFENDESEWLEKLLQKLPLMESLCTNTHLCIVSRHDVPVNAISKYCFNLEYLKIIGNATVCDSIKSSYNFRMLKKTGNKFNQRKLCFVFQNVRNLKELQFHNAAVFDDLRLQEILNRDPLAFNHLDKVFMRDYMISREGFRIFPGRRCKSHHSIHQVKSFQCGCTNRFFGRDKRIATIC</sequence>
<name>A0AAV4QLE0_CAEEX</name>
<accession>A0AAV4QLE0</accession>
<dbReference type="Gene3D" id="3.80.10.10">
    <property type="entry name" value="Ribonuclease Inhibitor"/>
    <property type="match status" value="1"/>
</dbReference>